<evidence type="ECO:0000313" key="6">
    <source>
        <dbReference type="EMBL" id="AKA68009.1"/>
    </source>
</evidence>
<keyword evidence="2" id="KW-0964">Secreted</keyword>
<gene>
    <name evidence="6" type="ORF">CSCA_0884</name>
</gene>
<dbReference type="InterPro" id="IPR006626">
    <property type="entry name" value="PbH1"/>
</dbReference>
<evidence type="ECO:0000256" key="2">
    <source>
        <dbReference type="ARBA" id="ARBA00022525"/>
    </source>
</evidence>
<organism evidence="6 7">
    <name type="scientific">Clostridium scatologenes</name>
    <dbReference type="NCBI Taxonomy" id="1548"/>
    <lineage>
        <taxon>Bacteria</taxon>
        <taxon>Bacillati</taxon>
        <taxon>Bacillota</taxon>
        <taxon>Clostridia</taxon>
        <taxon>Eubacteriales</taxon>
        <taxon>Clostridiaceae</taxon>
        <taxon>Clostridium</taxon>
    </lineage>
</organism>
<feature type="domain" description="Right handed beta helix" evidence="4">
    <location>
        <begin position="1295"/>
        <end position="1470"/>
    </location>
</feature>
<evidence type="ECO:0000256" key="3">
    <source>
        <dbReference type="ARBA" id="ARBA00022729"/>
    </source>
</evidence>
<dbReference type="Gene3D" id="2.60.120.970">
    <property type="match status" value="1"/>
</dbReference>
<dbReference type="InterPro" id="IPR055372">
    <property type="entry name" value="CBM96"/>
</dbReference>
<proteinExistence type="predicted"/>
<dbReference type="Pfam" id="PF24517">
    <property type="entry name" value="CBM96"/>
    <property type="match status" value="1"/>
</dbReference>
<comment type="subcellular location">
    <subcellularLocation>
        <location evidence="1">Secreted</location>
    </subcellularLocation>
</comment>
<feature type="domain" description="Carbohydrate-binding module family 96" evidence="5">
    <location>
        <begin position="6"/>
        <end position="162"/>
    </location>
</feature>
<reference evidence="6 7" key="1">
    <citation type="journal article" date="2015" name="J. Biotechnol.">
        <title>Complete genome sequence of a malodorant-producing acetogen, Clostridium scatologenes ATCC 25775(T).</title>
        <authorList>
            <person name="Zhu Z."/>
            <person name="Guo T."/>
            <person name="Zheng H."/>
            <person name="Song T."/>
            <person name="Ouyang P."/>
            <person name="Xie J."/>
        </authorList>
    </citation>
    <scope>NUCLEOTIDE SEQUENCE [LARGE SCALE GENOMIC DNA]</scope>
    <source>
        <strain evidence="6 7">ATCC 25775</strain>
    </source>
</reference>
<evidence type="ECO:0000256" key="1">
    <source>
        <dbReference type="ARBA" id="ARBA00004613"/>
    </source>
</evidence>
<dbReference type="SMART" id="SM00710">
    <property type="entry name" value="PbH1"/>
    <property type="match status" value="10"/>
</dbReference>
<evidence type="ECO:0000259" key="4">
    <source>
        <dbReference type="Pfam" id="PF13229"/>
    </source>
</evidence>
<dbReference type="STRING" id="1548.CSCA_0884"/>
<dbReference type="Pfam" id="PF13229">
    <property type="entry name" value="Beta_helix"/>
    <property type="match status" value="1"/>
</dbReference>
<dbReference type="NCBIfam" id="NF033679">
    <property type="entry name" value="DNRLRE_dom"/>
    <property type="match status" value="1"/>
</dbReference>
<accession>A0A0E3M5E3</accession>
<dbReference type="InterPro" id="IPR039448">
    <property type="entry name" value="Beta_helix"/>
</dbReference>
<dbReference type="GO" id="GO:0005576">
    <property type="term" value="C:extracellular region"/>
    <property type="evidence" value="ECO:0007669"/>
    <property type="project" value="UniProtKB-SubCell"/>
</dbReference>
<protein>
    <submittedName>
        <fullName evidence="6">Uncharacterized protein</fullName>
    </submittedName>
</protein>
<dbReference type="KEGG" id="csq:CSCA_0884"/>
<dbReference type="InterPro" id="IPR012334">
    <property type="entry name" value="Pectin_lyas_fold"/>
</dbReference>
<dbReference type="Proteomes" id="UP000033115">
    <property type="component" value="Chromosome"/>
</dbReference>
<evidence type="ECO:0000313" key="7">
    <source>
        <dbReference type="Proteomes" id="UP000033115"/>
    </source>
</evidence>
<dbReference type="InterPro" id="IPR011050">
    <property type="entry name" value="Pectin_lyase_fold/virulence"/>
</dbReference>
<keyword evidence="3" id="KW-0732">Signal</keyword>
<dbReference type="Gene3D" id="2.160.20.10">
    <property type="entry name" value="Single-stranded right-handed beta-helix, Pectin lyase-like"/>
    <property type="match status" value="2"/>
</dbReference>
<evidence type="ECO:0000259" key="5">
    <source>
        <dbReference type="Pfam" id="PF24517"/>
    </source>
</evidence>
<dbReference type="HOGENOM" id="CLU_249129_0_0_9"/>
<dbReference type="EMBL" id="CP009933">
    <property type="protein sequence ID" value="AKA68009.1"/>
    <property type="molecule type" value="Genomic_DNA"/>
</dbReference>
<sequence>MIEILLPIEDTYISKYDETINFGKSDSLLIGNSLSENNHQKILLKFNIPSTFSKVSIVSALLRLYVYKKEKTGKQEVTAYKLLENFKEMETNWANQPSHEEVGYTSILTDNNLNGYFDIDVTSIVKQWLNDKTKAVNGIEVIASQNDSSSIWFRSREYTQDSMWPRLIVEYDDYKLVTDSKQNGDVSIAISNLYQLGNNFSTAYKVKKTGNKETLAVLQISDDGLVWFSEKAVEVVNGDYKIIATSSPRKYDRISLVIIKQPKLFLPTGSSILAKNNIINENSVALKYNSNNINIPVDENGQITINKTGTTNISIDPKSINHSSNIFFNVVGQIKDNKELFNALNDASINNINIPAGNFSISNHSIDASRNITISGMVDDYGNPLTNLILSNMNIYIYFFANIKITLENLNIVGLPNTDGANFIGQFLAKSSVSLKNVHMKEFKTALNFENLSNIKITECEFTNTSEALVFKSITNCSISKTKFKDNNKSSITIEDSCSNIDISSEFENSHNNNFIGISIINNNATSSNINITDSNFKGFDWHKRVTYTNIPDLPENHIIYGVSTENDLRDVLTNWTEIGIINVLQNILNIATPIEIKRPVILNGVSRNITISASQNISNLSFTPYSAVIAADSSNVIIKNLTVDGNNFAQNGIYVHGDNCSVYNNIIKNIVRPKGKATCGNGIIAYKEGTTTLPSPINTLNAALNIIKNTARHGIFVEALNTKTKQLFMSTNINITNNIIDNVWNDPLTPIETQEPNGIFSTAIELQGVQKYITQFKGNLISNVKNNLKESYIYFTDTNETLINGVLESPNANLSSIKIEDYSIDLSQALITASNPNGAILLINTDTASGISITQCKPNENIVVKNGETTVIDKTQWDLYKFKINDEILVECTSQDKLVTNVYKIIISKKTLIHVTVSTETELINALSDDSVVHISLLNDITLTNPLFINKYVILDSYGTNEYTLTTPNVTFDIGADENQLNNLIIDGELIICIGLYASISLHNVIATLGTKILSEDIKNIHLYGISTPILHFLGNAKVILDEDVSSDTPIKSIVEKIIITSPQGTPMQVLQTIGAEINNFNLQSEYSNILIDEGTSIGNLVIDVSNTTIKINKGVNVKNIQIDAENTSLILYNGSSVETLNLNSNNLTIDGKNITHVNIQSGVTDISTIDVKGYEKITPTIVKADNSLAVVFALAQSNITTIKLDGIFEGIPITCKSITNINGTIDNKIVTVDDTKVLKFATIVYSIMKINLFPNIYDEALEINRSLTLQGNSGVILKQRNKKIATETAITISSNNVKIIGLEIRDWNIAIENKQNKQSYKNIIISDNIIYSPQGSNYGIYMGYDAEAFLYPPDDPRHLSDMIDFKGLTIINNQISGFNSHALILESVKAAEGKLLIDNNDIYNSKGYGIWINTSKNINIQNNKIHENAVYGIYFNSTAEGIHSITGKVPSNITIINNEITNNATSNLSFDGTDLTTIEISENSITNKI</sequence>
<dbReference type="SUPFAM" id="SSF51126">
    <property type="entry name" value="Pectin lyase-like"/>
    <property type="match status" value="2"/>
</dbReference>
<name>A0A0E3M5E3_CLOSL</name>
<keyword evidence="7" id="KW-1185">Reference proteome</keyword>